<evidence type="ECO:0000256" key="4">
    <source>
        <dbReference type="ARBA" id="ARBA00022946"/>
    </source>
</evidence>
<evidence type="ECO:0000256" key="2">
    <source>
        <dbReference type="ARBA" id="ARBA00005453"/>
    </source>
</evidence>
<dbReference type="AlphaFoldDB" id="A0A427XG75"/>
<feature type="region of interest" description="Disordered" evidence="7">
    <location>
        <begin position="19"/>
        <end position="70"/>
    </location>
</feature>
<dbReference type="Pfam" id="PF10231">
    <property type="entry name" value="COA8"/>
    <property type="match status" value="1"/>
</dbReference>
<name>A0A427XG75_9TREE</name>
<comment type="similarity">
    <text evidence="2">Belongs to the COA8 family.</text>
</comment>
<dbReference type="EMBL" id="RSCE01000015">
    <property type="protein sequence ID" value="RSH77714.1"/>
    <property type="molecule type" value="Genomic_DNA"/>
</dbReference>
<dbReference type="InterPro" id="IPR018796">
    <property type="entry name" value="COA8"/>
</dbReference>
<organism evidence="8 9">
    <name type="scientific">Apiotrichum porosum</name>
    <dbReference type="NCBI Taxonomy" id="105984"/>
    <lineage>
        <taxon>Eukaryota</taxon>
        <taxon>Fungi</taxon>
        <taxon>Dikarya</taxon>
        <taxon>Basidiomycota</taxon>
        <taxon>Agaricomycotina</taxon>
        <taxon>Tremellomycetes</taxon>
        <taxon>Trichosporonales</taxon>
        <taxon>Trichosporonaceae</taxon>
        <taxon>Apiotrichum</taxon>
    </lineage>
</organism>
<keyword evidence="3" id="KW-0999">Mitochondrion inner membrane</keyword>
<evidence type="ECO:0000256" key="1">
    <source>
        <dbReference type="ARBA" id="ARBA00004443"/>
    </source>
</evidence>
<keyword evidence="5" id="KW-0496">Mitochondrion</keyword>
<proteinExistence type="inferred from homology"/>
<reference evidence="8 9" key="1">
    <citation type="submission" date="2018-11" db="EMBL/GenBank/DDBJ databases">
        <title>Genome sequence of Apiotrichum porosum DSM 27194.</title>
        <authorList>
            <person name="Aliyu H."/>
            <person name="Gorte O."/>
            <person name="Ochsenreither K."/>
        </authorList>
    </citation>
    <scope>NUCLEOTIDE SEQUENCE [LARGE SCALE GENOMIC DNA]</scope>
    <source>
        <strain evidence="8 9">DSM 27194</strain>
    </source>
</reference>
<keyword evidence="6" id="KW-0472">Membrane</keyword>
<dbReference type="OrthoDB" id="6246201at2759"/>
<evidence type="ECO:0000256" key="7">
    <source>
        <dbReference type="SAM" id="MobiDB-lite"/>
    </source>
</evidence>
<keyword evidence="4" id="KW-0809">Transit peptide</keyword>
<evidence type="ECO:0000256" key="5">
    <source>
        <dbReference type="ARBA" id="ARBA00023128"/>
    </source>
</evidence>
<dbReference type="PANTHER" id="PTHR31107:SF2">
    <property type="entry name" value="CYTOCHROME C OXIDASE ASSEMBLY FACTOR 8"/>
    <property type="match status" value="1"/>
</dbReference>
<dbReference type="Proteomes" id="UP000279236">
    <property type="component" value="Unassembled WGS sequence"/>
</dbReference>
<evidence type="ECO:0000256" key="6">
    <source>
        <dbReference type="ARBA" id="ARBA00023136"/>
    </source>
</evidence>
<keyword evidence="9" id="KW-1185">Reference proteome</keyword>
<dbReference type="GO" id="GO:0005743">
    <property type="term" value="C:mitochondrial inner membrane"/>
    <property type="evidence" value="ECO:0007669"/>
    <property type="project" value="UniProtKB-SubCell"/>
</dbReference>
<evidence type="ECO:0000313" key="8">
    <source>
        <dbReference type="EMBL" id="RSH77714.1"/>
    </source>
</evidence>
<feature type="compositionally biased region" description="Low complexity" evidence="7">
    <location>
        <begin position="19"/>
        <end position="46"/>
    </location>
</feature>
<evidence type="ECO:0000256" key="3">
    <source>
        <dbReference type="ARBA" id="ARBA00022792"/>
    </source>
</evidence>
<accession>A0A427XG75</accession>
<dbReference type="PANTHER" id="PTHR31107">
    <property type="entry name" value="APOPTOGENIC PROTEIN 1, MITOCHONDRIAL"/>
    <property type="match status" value="1"/>
</dbReference>
<sequence length="245" mass="27145">MLSLSRRTAPRTVTIIAAAAASSSSASASGSASTAPAESTPEAPAPSRRRRRQEQPVDGTVDLVAPPDPLSNMRPVLYASPHRRPSNSPYSASEFPASMTGNAAVQSEREMAWTMMRERVDIANHRFWKCHACRTSSWPSVHSSPPTTLICDPAVNAQRPPLLTLQAVSNAEFQAQRDSRLAALPPASDPPTKEDEAAREAVLTQFYRDWQIGTRDRQRAWVKQWWSDVWRGIKTQARVYVGRWV</sequence>
<comment type="subcellular location">
    <subcellularLocation>
        <location evidence="1">Mitochondrion inner membrane</location>
        <topology evidence="1">Peripheral membrane protein</topology>
        <orientation evidence="1">Matrix side</orientation>
    </subcellularLocation>
</comment>
<comment type="caution">
    <text evidence="8">The sequence shown here is derived from an EMBL/GenBank/DDBJ whole genome shotgun (WGS) entry which is preliminary data.</text>
</comment>
<dbReference type="GeneID" id="39587824"/>
<dbReference type="GO" id="GO:0097193">
    <property type="term" value="P:intrinsic apoptotic signaling pathway"/>
    <property type="evidence" value="ECO:0007669"/>
    <property type="project" value="InterPro"/>
</dbReference>
<gene>
    <name evidence="8" type="ORF">EHS24_003281</name>
</gene>
<evidence type="ECO:0000313" key="9">
    <source>
        <dbReference type="Proteomes" id="UP000279236"/>
    </source>
</evidence>
<protein>
    <submittedName>
        <fullName evidence="8">Uncharacterized protein</fullName>
    </submittedName>
</protein>
<dbReference type="RefSeq" id="XP_028472861.1">
    <property type="nucleotide sequence ID" value="XM_028618973.1"/>
</dbReference>